<dbReference type="PROSITE" id="PS51257">
    <property type="entry name" value="PROKAR_LIPOPROTEIN"/>
    <property type="match status" value="1"/>
</dbReference>
<dbReference type="OrthoDB" id="9798191at2"/>
<dbReference type="PANTHER" id="PTHR43649">
    <property type="entry name" value="ARABINOSE-BINDING PROTEIN-RELATED"/>
    <property type="match status" value="1"/>
</dbReference>
<name>A0A1Y6K0F5_9CHLR</name>
<dbReference type="RefSeq" id="WP_087861138.1">
    <property type="nucleotide sequence ID" value="NZ_LT859958.1"/>
</dbReference>
<dbReference type="Gene3D" id="3.40.190.10">
    <property type="entry name" value="Periplasmic binding protein-like II"/>
    <property type="match status" value="2"/>
</dbReference>
<organism evidence="2 3">
    <name type="scientific">Candidatus Brevifilum fermentans</name>
    <dbReference type="NCBI Taxonomy" id="1986204"/>
    <lineage>
        <taxon>Bacteria</taxon>
        <taxon>Bacillati</taxon>
        <taxon>Chloroflexota</taxon>
        <taxon>Anaerolineae</taxon>
        <taxon>Anaerolineales</taxon>
        <taxon>Anaerolineaceae</taxon>
        <taxon>Candidatus Brevifilum</taxon>
    </lineage>
</organism>
<evidence type="ECO:0008006" key="4">
    <source>
        <dbReference type="Google" id="ProtNLM"/>
    </source>
</evidence>
<dbReference type="KEGG" id="abat:CFX1CAM_0116"/>
<keyword evidence="1" id="KW-0732">Signal</keyword>
<dbReference type="InterPro" id="IPR006059">
    <property type="entry name" value="SBP"/>
</dbReference>
<keyword evidence="3" id="KW-1185">Reference proteome</keyword>
<dbReference type="PANTHER" id="PTHR43649:SF12">
    <property type="entry name" value="DIACETYLCHITOBIOSE BINDING PROTEIN DASA"/>
    <property type="match status" value="1"/>
</dbReference>
<evidence type="ECO:0000256" key="1">
    <source>
        <dbReference type="SAM" id="SignalP"/>
    </source>
</evidence>
<dbReference type="AlphaFoldDB" id="A0A1Y6K0F5"/>
<sequence length="481" mass="52728">MYRNMMKVLGLMIVAGLLLSACVTAAPEPEKVVEKVVETVVETVEKEVIKEVEVPVEAEPVEKAVVEFGGFYPSDSAWGRMYRMLGYRFEAENPDCQFLYSEYPGVAGADALKLRAQEGDPVSMAGGGIGSETTAAEIKLHWESGMFYDLADVMAGPAYGQEGVPWLETFTEGAQTFMVTEGGRIGTIPYQQTQIVLWINQNIYSDLGLTVPTTWSELLANCEVLAKNNIACVGGGGFSGYIGYWYDMILFRLLGADKFLALYQNLDPEIRWDNTPEVLVAAEMLDDLIVKGYTSDGFVGGDFTAEQVAFFTDRSAHLFVGTWLVGEMADSIPEGFEMSVAYFPTVDGYEDVSPYESAFGFLNGWTIYGAQDEHTLDCTVRYAKLLTSAEVMEEITSGDYLDFQTTIIGGQGPSGVPGIGDLLAVQKLWFPATGGIGAAAPEARSAYWENLETFASGLMTAEEFAQRMAEDWVEIFSRIEK</sequence>
<evidence type="ECO:0000313" key="2">
    <source>
        <dbReference type="EMBL" id="SMX53182.1"/>
    </source>
</evidence>
<feature type="signal peptide" evidence="1">
    <location>
        <begin position="1"/>
        <end position="25"/>
    </location>
</feature>
<dbReference type="EMBL" id="LT859958">
    <property type="protein sequence ID" value="SMX53182.1"/>
    <property type="molecule type" value="Genomic_DNA"/>
</dbReference>
<proteinExistence type="predicted"/>
<gene>
    <name evidence="2" type="ORF">CFX1CAM_0116</name>
</gene>
<evidence type="ECO:0000313" key="3">
    <source>
        <dbReference type="Proteomes" id="UP000195514"/>
    </source>
</evidence>
<dbReference type="Proteomes" id="UP000195514">
    <property type="component" value="Chromosome I"/>
</dbReference>
<feature type="chain" id="PRO_5012079856" description="Extracellular solute-binding protein" evidence="1">
    <location>
        <begin position="26"/>
        <end position="481"/>
    </location>
</feature>
<dbReference type="SUPFAM" id="SSF53850">
    <property type="entry name" value="Periplasmic binding protein-like II"/>
    <property type="match status" value="1"/>
</dbReference>
<accession>A0A1Y6K0F5</accession>
<reference evidence="3" key="1">
    <citation type="submission" date="2017-05" db="EMBL/GenBank/DDBJ databases">
        <authorList>
            <person name="Kirkegaard R."/>
            <person name="Mcilroy J S."/>
        </authorList>
    </citation>
    <scope>NUCLEOTIDE SEQUENCE [LARGE SCALE GENOMIC DNA]</scope>
</reference>
<dbReference type="InterPro" id="IPR050490">
    <property type="entry name" value="Bact_solute-bd_prot1"/>
</dbReference>
<protein>
    <recommendedName>
        <fullName evidence="4">Extracellular solute-binding protein</fullName>
    </recommendedName>
</protein>
<dbReference type="Pfam" id="PF01547">
    <property type="entry name" value="SBP_bac_1"/>
    <property type="match status" value="1"/>
</dbReference>